<organism evidence="2 3">
    <name type="scientific">Spectribacter hydrogenoxidans</name>
    <dbReference type="NCBI Taxonomy" id="3075608"/>
    <lineage>
        <taxon>Bacteria</taxon>
        <taxon>Pseudomonadati</taxon>
        <taxon>Pseudomonadota</taxon>
        <taxon>Gammaproteobacteria</taxon>
        <taxon>Salinisphaerales</taxon>
        <taxon>Salinisphaeraceae</taxon>
        <taxon>Spectribacter</taxon>
    </lineage>
</organism>
<accession>A0ABU3C1A3</accession>
<dbReference type="RefSeq" id="WP_311653195.1">
    <property type="nucleotide sequence ID" value="NZ_JAVRIB010000009.1"/>
</dbReference>
<evidence type="ECO:0000313" key="2">
    <source>
        <dbReference type="EMBL" id="MDT0635300.1"/>
    </source>
</evidence>
<evidence type="ECO:0000313" key="3">
    <source>
        <dbReference type="Proteomes" id="UP001251857"/>
    </source>
</evidence>
<feature type="signal peptide" evidence="1">
    <location>
        <begin position="1"/>
        <end position="22"/>
    </location>
</feature>
<protein>
    <submittedName>
        <fullName evidence="2">Uncharacterized protein</fullName>
    </submittedName>
</protein>
<dbReference type="EMBL" id="JAVRIB010000009">
    <property type="protein sequence ID" value="MDT0635300.1"/>
    <property type="molecule type" value="Genomic_DNA"/>
</dbReference>
<gene>
    <name evidence="2" type="ORF">RM532_10070</name>
</gene>
<keyword evidence="1" id="KW-0732">Signal</keyword>
<evidence type="ECO:0000256" key="1">
    <source>
        <dbReference type="SAM" id="SignalP"/>
    </source>
</evidence>
<feature type="chain" id="PRO_5047375969" evidence="1">
    <location>
        <begin position="23"/>
        <end position="112"/>
    </location>
</feature>
<reference evidence="2 3" key="1">
    <citation type="submission" date="2023-09" db="EMBL/GenBank/DDBJ databases">
        <authorList>
            <person name="Rey-Velasco X."/>
        </authorList>
    </citation>
    <scope>NUCLEOTIDE SEQUENCE [LARGE SCALE GENOMIC DNA]</scope>
    <source>
        <strain evidence="2 3">W335</strain>
    </source>
</reference>
<proteinExistence type="predicted"/>
<name>A0ABU3C1A3_9GAMM</name>
<sequence length="112" mass="12643">MDWRIRLTMLVLALAPGLPVAAGEAEDPRAFIEFGHEYASACTRHRAEMRLVANTHEARAIEIVLWRYLGDTRSQGRSVKTLAPGADPEPLGCTKANGLERRWEIERIDFVR</sequence>
<dbReference type="Proteomes" id="UP001251857">
    <property type="component" value="Unassembled WGS sequence"/>
</dbReference>
<keyword evidence="3" id="KW-1185">Reference proteome</keyword>
<comment type="caution">
    <text evidence="2">The sequence shown here is derived from an EMBL/GenBank/DDBJ whole genome shotgun (WGS) entry which is preliminary data.</text>
</comment>